<dbReference type="KEGG" id="gaz:Pan241w_00350"/>
<dbReference type="EMBL" id="CP036269">
    <property type="protein sequence ID" value="QDT39982.1"/>
    <property type="molecule type" value="Genomic_DNA"/>
</dbReference>
<sequence length="191" mass="22191">MSDQQLLQQFVASFQRLDDLIAPDGAPPELLVEQDVDEWDHWQADLKPWRPQQFETSLETLTPLYSRMGGVFPLLYERLVLSFRWLEVDLKLIRLFANPPGPDFTGLTMEIFPDQIMADTLIPAGFIPFARSSINYDPICFDLNAMTAQRDCPILQFEHEAILCQSKIGEHWQRWNSVRDLMSEIIFLDCE</sequence>
<evidence type="ECO:0000313" key="1">
    <source>
        <dbReference type="EMBL" id="QDT39982.1"/>
    </source>
</evidence>
<dbReference type="RefSeq" id="WP_145209168.1">
    <property type="nucleotide sequence ID" value="NZ_CP036269.1"/>
</dbReference>
<name>A0A517R7Z4_9PLAN</name>
<dbReference type="OrthoDB" id="278133at2"/>
<protein>
    <recommendedName>
        <fullName evidence="3">SMI1 / KNR4 family protein</fullName>
    </recommendedName>
</protein>
<accession>A0A517R7Z4</accession>
<organism evidence="1 2">
    <name type="scientific">Gimesia alba</name>
    <dbReference type="NCBI Taxonomy" id="2527973"/>
    <lineage>
        <taxon>Bacteria</taxon>
        <taxon>Pseudomonadati</taxon>
        <taxon>Planctomycetota</taxon>
        <taxon>Planctomycetia</taxon>
        <taxon>Planctomycetales</taxon>
        <taxon>Planctomycetaceae</taxon>
        <taxon>Gimesia</taxon>
    </lineage>
</organism>
<evidence type="ECO:0008006" key="3">
    <source>
        <dbReference type="Google" id="ProtNLM"/>
    </source>
</evidence>
<dbReference type="Proteomes" id="UP000317171">
    <property type="component" value="Chromosome"/>
</dbReference>
<proteinExistence type="predicted"/>
<reference evidence="1 2" key="1">
    <citation type="submission" date="2019-02" db="EMBL/GenBank/DDBJ databases">
        <title>Deep-cultivation of Planctomycetes and their phenomic and genomic characterization uncovers novel biology.</title>
        <authorList>
            <person name="Wiegand S."/>
            <person name="Jogler M."/>
            <person name="Boedeker C."/>
            <person name="Pinto D."/>
            <person name="Vollmers J."/>
            <person name="Rivas-Marin E."/>
            <person name="Kohn T."/>
            <person name="Peeters S.H."/>
            <person name="Heuer A."/>
            <person name="Rast P."/>
            <person name="Oberbeckmann S."/>
            <person name="Bunk B."/>
            <person name="Jeske O."/>
            <person name="Meyerdierks A."/>
            <person name="Storesund J.E."/>
            <person name="Kallscheuer N."/>
            <person name="Luecker S."/>
            <person name="Lage O.M."/>
            <person name="Pohl T."/>
            <person name="Merkel B.J."/>
            <person name="Hornburger P."/>
            <person name="Mueller R.-W."/>
            <person name="Bruemmer F."/>
            <person name="Labrenz M."/>
            <person name="Spormann A.M."/>
            <person name="Op den Camp H."/>
            <person name="Overmann J."/>
            <person name="Amann R."/>
            <person name="Jetten M.S.M."/>
            <person name="Mascher T."/>
            <person name="Medema M.H."/>
            <person name="Devos D.P."/>
            <person name="Kaster A.-K."/>
            <person name="Ovreas L."/>
            <person name="Rohde M."/>
            <person name="Galperin M.Y."/>
            <person name="Jogler C."/>
        </authorList>
    </citation>
    <scope>NUCLEOTIDE SEQUENCE [LARGE SCALE GENOMIC DNA]</scope>
    <source>
        <strain evidence="1 2">Pan241w</strain>
    </source>
</reference>
<evidence type="ECO:0000313" key="2">
    <source>
        <dbReference type="Proteomes" id="UP000317171"/>
    </source>
</evidence>
<dbReference type="AlphaFoldDB" id="A0A517R7Z4"/>
<gene>
    <name evidence="1" type="ORF">Pan241w_00350</name>
</gene>
<keyword evidence="2" id="KW-1185">Reference proteome</keyword>